<feature type="region of interest" description="Disordered" evidence="3">
    <location>
        <begin position="38"/>
        <end position="94"/>
    </location>
</feature>
<reference evidence="5 6" key="1">
    <citation type="submission" date="2020-03" db="EMBL/GenBank/DDBJ databases">
        <title>Roseomonas selenitidurans sp. nov. isolated from urban soil.</title>
        <authorList>
            <person name="Liu H."/>
        </authorList>
    </citation>
    <scope>NUCLEOTIDE SEQUENCE [LARGE SCALE GENOMIC DNA]</scope>
    <source>
        <strain evidence="5 6">BU-1</strain>
    </source>
</reference>
<dbReference type="PRINTS" id="PR00081">
    <property type="entry name" value="GDHRDH"/>
</dbReference>
<dbReference type="InterPro" id="IPR006311">
    <property type="entry name" value="TAT_signal"/>
</dbReference>
<dbReference type="Gene3D" id="3.40.50.720">
    <property type="entry name" value="NAD(P)-binding Rossmann-like Domain"/>
    <property type="match status" value="1"/>
</dbReference>
<evidence type="ECO:0000256" key="1">
    <source>
        <dbReference type="ARBA" id="ARBA00006484"/>
    </source>
</evidence>
<accession>A0ABX1E9W7</accession>
<dbReference type="EMBL" id="JAAVNE010000061">
    <property type="protein sequence ID" value="NKC33992.1"/>
    <property type="molecule type" value="Genomic_DNA"/>
</dbReference>
<feature type="chain" id="PRO_5046993711" evidence="4">
    <location>
        <begin position="40"/>
        <end position="343"/>
    </location>
</feature>
<keyword evidence="2" id="KW-0560">Oxidoreductase</keyword>
<comment type="caution">
    <text evidence="5">The sequence shown here is derived from an EMBL/GenBank/DDBJ whole genome shotgun (WGS) entry which is preliminary data.</text>
</comment>
<keyword evidence="6" id="KW-1185">Reference proteome</keyword>
<dbReference type="CDD" id="cd05355">
    <property type="entry name" value="SDR_c1"/>
    <property type="match status" value="1"/>
</dbReference>
<dbReference type="SUPFAM" id="SSF51735">
    <property type="entry name" value="NAD(P)-binding Rossmann-fold domains"/>
    <property type="match status" value="1"/>
</dbReference>
<feature type="region of interest" description="Disordered" evidence="3">
    <location>
        <begin position="1"/>
        <end position="22"/>
    </location>
</feature>
<protein>
    <submittedName>
        <fullName evidence="5">SDR family oxidoreductase</fullName>
    </submittedName>
</protein>
<organism evidence="5 6">
    <name type="scientific">Falsiroseomonas selenitidurans</name>
    <dbReference type="NCBI Taxonomy" id="2716335"/>
    <lineage>
        <taxon>Bacteria</taxon>
        <taxon>Pseudomonadati</taxon>
        <taxon>Pseudomonadota</taxon>
        <taxon>Alphaproteobacteria</taxon>
        <taxon>Acetobacterales</taxon>
        <taxon>Roseomonadaceae</taxon>
        <taxon>Falsiroseomonas</taxon>
    </lineage>
</organism>
<dbReference type="Proteomes" id="UP000787635">
    <property type="component" value="Unassembled WGS sequence"/>
</dbReference>
<evidence type="ECO:0000256" key="2">
    <source>
        <dbReference type="ARBA" id="ARBA00023002"/>
    </source>
</evidence>
<comment type="similarity">
    <text evidence="1">Belongs to the short-chain dehydrogenases/reductases (SDR) family.</text>
</comment>
<dbReference type="InterPro" id="IPR020904">
    <property type="entry name" value="Sc_DH/Rdtase_CS"/>
</dbReference>
<evidence type="ECO:0000256" key="3">
    <source>
        <dbReference type="SAM" id="MobiDB-lite"/>
    </source>
</evidence>
<dbReference type="PROSITE" id="PS00061">
    <property type="entry name" value="ADH_SHORT"/>
    <property type="match status" value="1"/>
</dbReference>
<dbReference type="PRINTS" id="PR00080">
    <property type="entry name" value="SDRFAMILY"/>
</dbReference>
<dbReference type="InterPro" id="IPR036291">
    <property type="entry name" value="NAD(P)-bd_dom_sf"/>
</dbReference>
<evidence type="ECO:0000256" key="4">
    <source>
        <dbReference type="SAM" id="SignalP"/>
    </source>
</evidence>
<dbReference type="PROSITE" id="PS51318">
    <property type="entry name" value="TAT"/>
    <property type="match status" value="1"/>
</dbReference>
<dbReference type="PANTHER" id="PTHR48107">
    <property type="entry name" value="NADPH-DEPENDENT ALDEHYDE REDUCTASE-LIKE PROTEIN, CHLOROPLASTIC-RELATED"/>
    <property type="match status" value="1"/>
</dbReference>
<sequence length="343" mass="35834">MTDRETPSADQSNPPSRRQLVGGGLVAAPALFAAAPALAQGPAAQSAAPSGGLQNPRTEYPRPPFPRQEQEWPGLASRMQPPPDHGEESYKGSGRLAGRRALITGGDSGIGRAAAIAFAREGADVAINYLPAEQSDADDVVRLIREAGRKAVTIPGDIREERFCTRLVAQAREQLGGLDILVNNAARQTAQPSILDITTAQFDATFRTNAYAMFWITKAALPHLPAGASIINTTSVVAYDPPAMLLDYSATKAAIIAFTQALAKQVAERGIRVNAVAPGPFWTPLQPSGGQPTDALVQFGAESPFGRPGQPAELAPIYVMLASAESSYASGGVFGSTGGRPGP</sequence>
<proteinExistence type="inferred from homology"/>
<gene>
    <name evidence="5" type="ORF">HEQ75_24250</name>
</gene>
<dbReference type="NCBIfam" id="NF004782">
    <property type="entry name" value="PRK06128.1"/>
    <property type="match status" value="1"/>
</dbReference>
<evidence type="ECO:0000313" key="5">
    <source>
        <dbReference type="EMBL" id="NKC33992.1"/>
    </source>
</evidence>
<dbReference type="Pfam" id="PF13561">
    <property type="entry name" value="adh_short_C2"/>
    <property type="match status" value="1"/>
</dbReference>
<dbReference type="InterPro" id="IPR002347">
    <property type="entry name" value="SDR_fam"/>
</dbReference>
<feature type="compositionally biased region" description="Low complexity" evidence="3">
    <location>
        <begin position="38"/>
        <end position="54"/>
    </location>
</feature>
<evidence type="ECO:0000313" key="6">
    <source>
        <dbReference type="Proteomes" id="UP000787635"/>
    </source>
</evidence>
<dbReference type="PANTHER" id="PTHR48107:SF16">
    <property type="entry name" value="NADPH-DEPENDENT ALDEHYDE REDUCTASE 1, CHLOROPLASTIC"/>
    <property type="match status" value="1"/>
</dbReference>
<name>A0ABX1E9W7_9PROT</name>
<keyword evidence="4" id="KW-0732">Signal</keyword>
<feature type="signal peptide" evidence="4">
    <location>
        <begin position="1"/>
        <end position="39"/>
    </location>
</feature>
<dbReference type="RefSeq" id="WP_168034713.1">
    <property type="nucleotide sequence ID" value="NZ_JAAVNE010000061.1"/>
</dbReference>